<name>A0ABQ6JLW7_9ACTN</name>
<accession>A0ABQ6JLW7</accession>
<proteinExistence type="predicted"/>
<keyword evidence="3" id="KW-1185">Reference proteome</keyword>
<evidence type="ECO:0000313" key="2">
    <source>
        <dbReference type="EMBL" id="GMA88329.1"/>
    </source>
</evidence>
<evidence type="ECO:0000313" key="3">
    <source>
        <dbReference type="Proteomes" id="UP001157017"/>
    </source>
</evidence>
<feature type="compositionally biased region" description="Basic and acidic residues" evidence="1">
    <location>
        <begin position="37"/>
        <end position="53"/>
    </location>
</feature>
<gene>
    <name evidence="2" type="ORF">GCM10025868_35790</name>
</gene>
<comment type="caution">
    <text evidence="2">The sequence shown here is derived from an EMBL/GenBank/DDBJ whole genome shotgun (WGS) entry which is preliminary data.</text>
</comment>
<dbReference type="Proteomes" id="UP001157017">
    <property type="component" value="Unassembled WGS sequence"/>
</dbReference>
<sequence>MAAHPEHHPGDHAERDDADDGLELLLLALRQALLEQREHDAEAQAEHDGRADADADLAQGVAAALRDEEGRDDPDDERGLEALAQADDEGGQHGRLQQTEW</sequence>
<protein>
    <submittedName>
        <fullName evidence="2">Uncharacterized protein</fullName>
    </submittedName>
</protein>
<dbReference type="EMBL" id="BSUZ01000001">
    <property type="protein sequence ID" value="GMA88329.1"/>
    <property type="molecule type" value="Genomic_DNA"/>
</dbReference>
<feature type="region of interest" description="Disordered" evidence="1">
    <location>
        <begin position="37"/>
        <end position="101"/>
    </location>
</feature>
<reference evidence="3" key="1">
    <citation type="journal article" date="2019" name="Int. J. Syst. Evol. Microbiol.">
        <title>The Global Catalogue of Microorganisms (GCM) 10K type strain sequencing project: providing services to taxonomists for standard genome sequencing and annotation.</title>
        <authorList>
            <consortium name="The Broad Institute Genomics Platform"/>
            <consortium name="The Broad Institute Genome Sequencing Center for Infectious Disease"/>
            <person name="Wu L."/>
            <person name="Ma J."/>
        </authorList>
    </citation>
    <scope>NUCLEOTIDE SEQUENCE [LARGE SCALE GENOMIC DNA]</scope>
    <source>
        <strain evidence="3">NBRC 108730</strain>
    </source>
</reference>
<organism evidence="2 3">
    <name type="scientific">Angustibacter aerolatus</name>
    <dbReference type="NCBI Taxonomy" id="1162965"/>
    <lineage>
        <taxon>Bacteria</taxon>
        <taxon>Bacillati</taxon>
        <taxon>Actinomycetota</taxon>
        <taxon>Actinomycetes</taxon>
        <taxon>Kineosporiales</taxon>
        <taxon>Kineosporiaceae</taxon>
    </lineage>
</organism>
<evidence type="ECO:0000256" key="1">
    <source>
        <dbReference type="SAM" id="MobiDB-lite"/>
    </source>
</evidence>